<accession>A0A8T0EE94</accession>
<sequence>MDCNSLPTLQNIAMMKVIALLCNVWERQLPMVYGGFVDFHLSQLSLPAPVEKELATTVRRTCSMLKKFYGIHQTFSTHLCYRCQCLKEILKSVQFWAFWTSDSPLVELNIVKGLIRYQRLSAVFRLILACEYRFEDDVPLLWKKLPVFVQSYFFRPDMPIQVIRSTNVIIYQELWKFCDDLEDFRQTLEKHQ</sequence>
<reference evidence="1" key="1">
    <citation type="journal article" date="2020" name="bioRxiv">
        <title>Chromosome-level reference genome of the European wasp spider Argiope bruennichi: a resource for studies on range expansion and evolutionary adaptation.</title>
        <authorList>
            <person name="Sheffer M.M."/>
            <person name="Hoppe A."/>
            <person name="Krehenwinkel H."/>
            <person name="Uhl G."/>
            <person name="Kuss A.W."/>
            <person name="Jensen L."/>
            <person name="Jensen C."/>
            <person name="Gillespie R.G."/>
            <person name="Hoff K.J."/>
            <person name="Prost S."/>
        </authorList>
    </citation>
    <scope>NUCLEOTIDE SEQUENCE</scope>
</reference>
<organism evidence="1 2">
    <name type="scientific">Argiope bruennichi</name>
    <name type="common">Wasp spider</name>
    <name type="synonym">Aranea bruennichi</name>
    <dbReference type="NCBI Taxonomy" id="94029"/>
    <lineage>
        <taxon>Eukaryota</taxon>
        <taxon>Metazoa</taxon>
        <taxon>Ecdysozoa</taxon>
        <taxon>Arthropoda</taxon>
        <taxon>Chelicerata</taxon>
        <taxon>Arachnida</taxon>
        <taxon>Araneae</taxon>
        <taxon>Araneomorphae</taxon>
        <taxon>Entelegynae</taxon>
        <taxon>Araneoidea</taxon>
        <taxon>Araneidae</taxon>
        <taxon>Argiope</taxon>
    </lineage>
</organism>
<protein>
    <submittedName>
        <fullName evidence="1">Uncharacterized protein</fullName>
    </submittedName>
</protein>
<name>A0A8T0EE94_ARGBR</name>
<keyword evidence="2" id="KW-1185">Reference proteome</keyword>
<comment type="caution">
    <text evidence="1">The sequence shown here is derived from an EMBL/GenBank/DDBJ whole genome shotgun (WGS) entry which is preliminary data.</text>
</comment>
<evidence type="ECO:0000313" key="1">
    <source>
        <dbReference type="EMBL" id="KAF8771326.1"/>
    </source>
</evidence>
<reference evidence="1" key="2">
    <citation type="submission" date="2020-06" db="EMBL/GenBank/DDBJ databases">
        <authorList>
            <person name="Sheffer M."/>
        </authorList>
    </citation>
    <scope>NUCLEOTIDE SEQUENCE</scope>
</reference>
<evidence type="ECO:0000313" key="2">
    <source>
        <dbReference type="Proteomes" id="UP000807504"/>
    </source>
</evidence>
<dbReference type="Proteomes" id="UP000807504">
    <property type="component" value="Unassembled WGS sequence"/>
</dbReference>
<gene>
    <name evidence="1" type="ORF">HNY73_018763</name>
</gene>
<dbReference type="EMBL" id="JABXBU010002228">
    <property type="protein sequence ID" value="KAF8771326.1"/>
    <property type="molecule type" value="Genomic_DNA"/>
</dbReference>
<dbReference type="AlphaFoldDB" id="A0A8T0EE94"/>
<proteinExistence type="predicted"/>